<feature type="domain" description="Helicase Helix-turn-helix" evidence="1">
    <location>
        <begin position="246"/>
        <end position="334"/>
    </location>
</feature>
<gene>
    <name evidence="2" type="ORF">FC32_GL001054</name>
</gene>
<dbReference type="InterPro" id="IPR029491">
    <property type="entry name" value="Helicase_HTH"/>
</dbReference>
<dbReference type="AlphaFoldDB" id="A0A0R1TQQ6"/>
<dbReference type="RefSeq" id="WP_025087771.1">
    <property type="nucleotide sequence ID" value="NZ_AZFT01000053.1"/>
</dbReference>
<protein>
    <recommendedName>
        <fullName evidence="1">Helicase Helix-turn-helix domain-containing protein</fullName>
    </recommendedName>
</protein>
<dbReference type="Proteomes" id="UP000051324">
    <property type="component" value="Unassembled WGS sequence"/>
</dbReference>
<reference evidence="2 3" key="1">
    <citation type="journal article" date="2015" name="Genome Announc.">
        <title>Expanding the biotechnology potential of lactobacilli through comparative genomics of 213 strains and associated genera.</title>
        <authorList>
            <person name="Sun Z."/>
            <person name="Harris H.M."/>
            <person name="McCann A."/>
            <person name="Guo C."/>
            <person name="Argimon S."/>
            <person name="Zhang W."/>
            <person name="Yang X."/>
            <person name="Jeffery I.B."/>
            <person name="Cooney J.C."/>
            <person name="Kagawa T.F."/>
            <person name="Liu W."/>
            <person name="Song Y."/>
            <person name="Salvetti E."/>
            <person name="Wrobel A."/>
            <person name="Rasinkangas P."/>
            <person name="Parkhill J."/>
            <person name="Rea M.C."/>
            <person name="O'Sullivan O."/>
            <person name="Ritari J."/>
            <person name="Douillard F.P."/>
            <person name="Paul Ross R."/>
            <person name="Yang R."/>
            <person name="Briner A.E."/>
            <person name="Felis G.E."/>
            <person name="de Vos W.M."/>
            <person name="Barrangou R."/>
            <person name="Klaenhammer T.R."/>
            <person name="Caufield P.W."/>
            <person name="Cui Y."/>
            <person name="Zhang H."/>
            <person name="O'Toole P.W."/>
        </authorList>
    </citation>
    <scope>NUCLEOTIDE SEQUENCE [LARGE SCALE GENOMIC DNA]</scope>
    <source>
        <strain evidence="2 3">DSM 16634</strain>
    </source>
</reference>
<accession>A0A0R1TQQ6</accession>
<evidence type="ECO:0000259" key="1">
    <source>
        <dbReference type="Pfam" id="PF14493"/>
    </source>
</evidence>
<proteinExistence type="predicted"/>
<name>A0A0R1TQQ6_9LACO</name>
<dbReference type="OrthoDB" id="2146354at2"/>
<dbReference type="STRING" id="1423724.FC32_GL001054"/>
<dbReference type="EMBL" id="AZFT01000053">
    <property type="protein sequence ID" value="KRL83793.1"/>
    <property type="molecule type" value="Genomic_DNA"/>
</dbReference>
<comment type="caution">
    <text evidence="2">The sequence shown here is derived from an EMBL/GenBank/DDBJ whole genome shotgun (WGS) entry which is preliminary data.</text>
</comment>
<evidence type="ECO:0000313" key="2">
    <source>
        <dbReference type="EMBL" id="KRL83793.1"/>
    </source>
</evidence>
<sequence length="346" mass="40194">MTVESRQWLKYFSPTQSRRPAVLKQLLENHLTTSALFWGKAYDLLEYIALPISTANFEAELALLCEQGFLQKTAQGMLLTKKGTKVVQVDLMNHAQFGMPAFFHGFDWKNWEKMFLLMVQVASELSYQNSNYFVIANDLRTQYRFKEWLKKYGKERLLSEVQTSLAEFLSQEDPKLATLFCEQLTGHNQLGKTRNQLATIYDYSLTDLEVLWLDMCSRYAQFLLTKGQALSELVHFYKRNSLLSESNQKTYELFLAQKKLTEIAKIRGLKLGTIQEHLLNAALLLADFPFAQVLSSKLTSELKSFYGETPILEWDFKTLQATLPDISFFEYRLYQIERIIQDGVRT</sequence>
<keyword evidence="3" id="KW-1185">Reference proteome</keyword>
<dbReference type="eggNOG" id="COG4955">
    <property type="taxonomic scope" value="Bacteria"/>
</dbReference>
<organism evidence="2 3">
    <name type="scientific">Ligilactobacillus apodemi DSM 16634 = JCM 16172</name>
    <dbReference type="NCBI Taxonomy" id="1423724"/>
    <lineage>
        <taxon>Bacteria</taxon>
        <taxon>Bacillati</taxon>
        <taxon>Bacillota</taxon>
        <taxon>Bacilli</taxon>
        <taxon>Lactobacillales</taxon>
        <taxon>Lactobacillaceae</taxon>
        <taxon>Ligilactobacillus</taxon>
    </lineage>
</organism>
<dbReference type="Pfam" id="PF14493">
    <property type="entry name" value="HTH_40"/>
    <property type="match status" value="1"/>
</dbReference>
<dbReference type="PATRIC" id="fig|1423724.4.peg.1096"/>
<evidence type="ECO:0000313" key="3">
    <source>
        <dbReference type="Proteomes" id="UP000051324"/>
    </source>
</evidence>